<evidence type="ECO:0000256" key="1">
    <source>
        <dbReference type="ARBA" id="ARBA00005964"/>
    </source>
</evidence>
<evidence type="ECO:0000313" key="5">
    <source>
        <dbReference type="Proteomes" id="UP001159363"/>
    </source>
</evidence>
<sequence>MKKADGDKNARSFAATRDMKRVEDAEIINYAAGRASSSHHPRSLINFSPQTTAVPVVTALLCHQLPAPLPDITPTVVGETSLGGCVVAELLHRVVLLSGSALSPWALQKEPLAVKRRVAEQTGCHGDLLEDDLAPCLRAKPLADLLAVRVDPPRFLAGFAPFVDGTVLPEASPSPVLPQPGAPPPAVTTGLELAHFPARDLLFGLTTTESYLDLSAQDLEFGFNDSRRDRILRTYVRNAYLYHLNEIFSTLKNEYTDWERPVQNPLSVRDATLEVLSDGHTAAPLIRLGYLHAVQGGRTYFMHFQHQSGETDYPQVSICSTWQNLYASVCSSQHQSGETDYLQHQSGETDYPQVSICSTWQNLYASVCSSQHQSGETDYPQIFSFWSLLIPGWVTTIRKWKPCRTMPLVSGFSRGSAVYPAPSFRRRSLFTSITAIGSQGLARMGSVRGEDVPYVLGLPLVGGQPFFPYNYSRQDGVVSRLFIHYLTNFARTGYVCVTTSQWLT</sequence>
<accession>A0ABQ9G714</accession>
<gene>
    <name evidence="4" type="ORF">PR048_032047</name>
</gene>
<dbReference type="InterPro" id="IPR051093">
    <property type="entry name" value="Neuroligin/BSAL"/>
</dbReference>
<feature type="domain" description="Carboxylesterase type B" evidence="3">
    <location>
        <begin position="88"/>
        <end position="315"/>
    </location>
</feature>
<organism evidence="4 5">
    <name type="scientific">Dryococelus australis</name>
    <dbReference type="NCBI Taxonomy" id="614101"/>
    <lineage>
        <taxon>Eukaryota</taxon>
        <taxon>Metazoa</taxon>
        <taxon>Ecdysozoa</taxon>
        <taxon>Arthropoda</taxon>
        <taxon>Hexapoda</taxon>
        <taxon>Insecta</taxon>
        <taxon>Pterygota</taxon>
        <taxon>Neoptera</taxon>
        <taxon>Polyneoptera</taxon>
        <taxon>Phasmatodea</taxon>
        <taxon>Verophasmatodea</taxon>
        <taxon>Anareolatae</taxon>
        <taxon>Phasmatidae</taxon>
        <taxon>Eurycanthinae</taxon>
        <taxon>Dryococelus</taxon>
    </lineage>
</organism>
<dbReference type="Gene3D" id="3.40.50.1820">
    <property type="entry name" value="alpha/beta hydrolase"/>
    <property type="match status" value="2"/>
</dbReference>
<evidence type="ECO:0000256" key="2">
    <source>
        <dbReference type="ARBA" id="ARBA00023180"/>
    </source>
</evidence>
<dbReference type="Pfam" id="PF00135">
    <property type="entry name" value="COesterase"/>
    <property type="match status" value="1"/>
</dbReference>
<reference evidence="4 5" key="1">
    <citation type="submission" date="2023-02" db="EMBL/GenBank/DDBJ databases">
        <title>LHISI_Scaffold_Assembly.</title>
        <authorList>
            <person name="Stuart O.P."/>
            <person name="Cleave R."/>
            <person name="Magrath M.J.L."/>
            <person name="Mikheyev A.S."/>
        </authorList>
    </citation>
    <scope>NUCLEOTIDE SEQUENCE [LARGE SCALE GENOMIC DNA]</scope>
    <source>
        <strain evidence="4">Daus_M_001</strain>
        <tissue evidence="4">Leg muscle</tissue>
    </source>
</reference>
<evidence type="ECO:0000259" key="3">
    <source>
        <dbReference type="Pfam" id="PF00135"/>
    </source>
</evidence>
<dbReference type="Proteomes" id="UP001159363">
    <property type="component" value="Chromosome 14"/>
</dbReference>
<dbReference type="EMBL" id="JARBHB010000015">
    <property type="protein sequence ID" value="KAJ8868238.1"/>
    <property type="molecule type" value="Genomic_DNA"/>
</dbReference>
<dbReference type="PANTHER" id="PTHR43903">
    <property type="entry name" value="NEUROLIGIN"/>
    <property type="match status" value="1"/>
</dbReference>
<name>A0ABQ9G714_9NEOP</name>
<comment type="similarity">
    <text evidence="1">Belongs to the type-B carboxylesterase/lipase family.</text>
</comment>
<keyword evidence="2" id="KW-0325">Glycoprotein</keyword>
<dbReference type="InterPro" id="IPR002018">
    <property type="entry name" value="CarbesteraseB"/>
</dbReference>
<protein>
    <recommendedName>
        <fullName evidence="3">Carboxylesterase type B domain-containing protein</fullName>
    </recommendedName>
</protein>
<comment type="caution">
    <text evidence="4">The sequence shown here is derived from an EMBL/GenBank/DDBJ whole genome shotgun (WGS) entry which is preliminary data.</text>
</comment>
<keyword evidence="5" id="KW-1185">Reference proteome</keyword>
<dbReference type="InterPro" id="IPR029058">
    <property type="entry name" value="AB_hydrolase_fold"/>
</dbReference>
<evidence type="ECO:0000313" key="4">
    <source>
        <dbReference type="EMBL" id="KAJ8868238.1"/>
    </source>
</evidence>
<dbReference type="SUPFAM" id="SSF53474">
    <property type="entry name" value="alpha/beta-Hydrolases"/>
    <property type="match status" value="2"/>
</dbReference>
<proteinExistence type="inferred from homology"/>